<evidence type="ECO:0000256" key="1">
    <source>
        <dbReference type="ARBA" id="ARBA00004141"/>
    </source>
</evidence>
<evidence type="ECO:0000256" key="5">
    <source>
        <dbReference type="ARBA" id="ARBA00023136"/>
    </source>
</evidence>
<comment type="caution">
    <text evidence="8">The sequence shown here is derived from an EMBL/GenBank/DDBJ whole genome shotgun (WGS) entry which is preliminary data.</text>
</comment>
<feature type="transmembrane region" description="Helical" evidence="7">
    <location>
        <begin position="260"/>
        <end position="285"/>
    </location>
</feature>
<dbReference type="PANTHER" id="PTHR19282">
    <property type="entry name" value="TETRASPANIN"/>
    <property type="match status" value="1"/>
</dbReference>
<keyword evidence="9" id="KW-1185">Reference proteome</keyword>
<organism evidence="8 9">
    <name type="scientific">Umbra pygmaea</name>
    <name type="common">Eastern mudminnow</name>
    <dbReference type="NCBI Taxonomy" id="75934"/>
    <lineage>
        <taxon>Eukaryota</taxon>
        <taxon>Metazoa</taxon>
        <taxon>Chordata</taxon>
        <taxon>Craniata</taxon>
        <taxon>Vertebrata</taxon>
        <taxon>Euteleostomi</taxon>
        <taxon>Actinopterygii</taxon>
        <taxon>Neopterygii</taxon>
        <taxon>Teleostei</taxon>
        <taxon>Protacanthopterygii</taxon>
        <taxon>Esociformes</taxon>
        <taxon>Umbridae</taxon>
        <taxon>Umbra</taxon>
    </lineage>
</organism>
<feature type="transmembrane region" description="Helical" evidence="7">
    <location>
        <begin position="23"/>
        <end position="41"/>
    </location>
</feature>
<keyword evidence="3 7" id="KW-0812">Transmembrane</keyword>
<dbReference type="SUPFAM" id="SSF48652">
    <property type="entry name" value="Tetraspanin"/>
    <property type="match status" value="1"/>
</dbReference>
<dbReference type="GO" id="GO:0016020">
    <property type="term" value="C:membrane"/>
    <property type="evidence" value="ECO:0007669"/>
    <property type="project" value="UniProtKB-SubCell"/>
</dbReference>
<name>A0ABD0WVW9_UMBPY</name>
<evidence type="ECO:0000256" key="2">
    <source>
        <dbReference type="ARBA" id="ARBA00006840"/>
    </source>
</evidence>
<evidence type="ECO:0000313" key="8">
    <source>
        <dbReference type="EMBL" id="KAL0984600.1"/>
    </source>
</evidence>
<sequence length="299" mass="34304">VVRKHTQSFTKKENYTNRKHLQSYHLLLSVQFYFLLHFRSIMVSQGCLGFIKYFLFLFNLLFCCLGALLLSLGVWIVFAERSFFMTAPPYMSFSLLSYFLVVGGSVTMLLGFIGCLGALKEVKCMLGMYFFFLSILLAAQIVGAVLLYTQSNTFESQVEEHVLFLIGSFGRNESSYQNFEKTLDYVQQEIHCCGWIGPQNWVKTPCSCYHPNNITDILLASNHTESCDCQAIQNLSLPTMCEIYKNGCKDSIRQWMENNILIMFGMLLAVVTVELYGMTLSMCLYRQTSLDYSIPLYQQ</sequence>
<evidence type="ECO:0000256" key="7">
    <source>
        <dbReference type="RuleBase" id="RU361218"/>
    </source>
</evidence>
<comment type="subcellular location">
    <subcellularLocation>
        <location evidence="1 7">Membrane</location>
        <topology evidence="1 7">Multi-pass membrane protein</topology>
    </subcellularLocation>
</comment>
<dbReference type="AlphaFoldDB" id="A0ABD0WVW9"/>
<comment type="caution">
    <text evidence="7">Lacks conserved residue(s) required for the propagation of feature annotation.</text>
</comment>
<dbReference type="PRINTS" id="PR00259">
    <property type="entry name" value="TMFOUR"/>
</dbReference>
<dbReference type="Proteomes" id="UP001557470">
    <property type="component" value="Unassembled WGS sequence"/>
</dbReference>
<keyword evidence="4 7" id="KW-1133">Transmembrane helix</keyword>
<dbReference type="InterPro" id="IPR018503">
    <property type="entry name" value="Tetraspanin_CS"/>
</dbReference>
<keyword evidence="6" id="KW-1015">Disulfide bond</keyword>
<accession>A0ABD0WVW9</accession>
<dbReference type="Gene3D" id="1.10.1450.10">
    <property type="entry name" value="Tetraspanin"/>
    <property type="match status" value="1"/>
</dbReference>
<dbReference type="InterPro" id="IPR000301">
    <property type="entry name" value="Tetraspanin_animals"/>
</dbReference>
<gene>
    <name evidence="8" type="ORF">UPYG_G00143800</name>
</gene>
<dbReference type="InterPro" id="IPR018499">
    <property type="entry name" value="Tetraspanin/Peripherin"/>
</dbReference>
<evidence type="ECO:0000256" key="3">
    <source>
        <dbReference type="ARBA" id="ARBA00022692"/>
    </source>
</evidence>
<feature type="transmembrane region" description="Helical" evidence="7">
    <location>
        <begin position="98"/>
        <end position="119"/>
    </location>
</feature>
<proteinExistence type="inferred from homology"/>
<dbReference type="EMBL" id="JAGEUA010000004">
    <property type="protein sequence ID" value="KAL0984600.1"/>
    <property type="molecule type" value="Genomic_DNA"/>
</dbReference>
<feature type="non-terminal residue" evidence="8">
    <location>
        <position position="1"/>
    </location>
</feature>
<dbReference type="PROSITE" id="PS00421">
    <property type="entry name" value="TM4_1"/>
    <property type="match status" value="1"/>
</dbReference>
<evidence type="ECO:0000256" key="6">
    <source>
        <dbReference type="PIRSR" id="PIRSR002419-1"/>
    </source>
</evidence>
<feature type="disulfide bond" evidence="6">
    <location>
        <begin position="193"/>
        <end position="208"/>
    </location>
</feature>
<reference evidence="8 9" key="1">
    <citation type="submission" date="2024-06" db="EMBL/GenBank/DDBJ databases">
        <authorList>
            <person name="Pan Q."/>
            <person name="Wen M."/>
            <person name="Jouanno E."/>
            <person name="Zahm M."/>
            <person name="Klopp C."/>
            <person name="Cabau C."/>
            <person name="Louis A."/>
            <person name="Berthelot C."/>
            <person name="Parey E."/>
            <person name="Roest Crollius H."/>
            <person name="Montfort J."/>
            <person name="Robinson-Rechavi M."/>
            <person name="Bouchez O."/>
            <person name="Lampietro C."/>
            <person name="Lopez Roques C."/>
            <person name="Donnadieu C."/>
            <person name="Postlethwait J."/>
            <person name="Bobe J."/>
            <person name="Verreycken H."/>
            <person name="Guiguen Y."/>
        </authorList>
    </citation>
    <scope>NUCLEOTIDE SEQUENCE [LARGE SCALE GENOMIC DNA]</scope>
    <source>
        <strain evidence="8">Up_M1</strain>
        <tissue evidence="8">Testis</tissue>
    </source>
</reference>
<comment type="similarity">
    <text evidence="2 7">Belongs to the tetraspanin (TM4SF) family.</text>
</comment>
<evidence type="ECO:0000256" key="4">
    <source>
        <dbReference type="ARBA" id="ARBA00022989"/>
    </source>
</evidence>
<dbReference type="PIRSF" id="PIRSF002419">
    <property type="entry name" value="Tetraspanin"/>
    <property type="match status" value="1"/>
</dbReference>
<keyword evidence="5 7" id="KW-0472">Membrane</keyword>
<feature type="transmembrane region" description="Helical" evidence="7">
    <location>
        <begin position="126"/>
        <end position="148"/>
    </location>
</feature>
<protein>
    <recommendedName>
        <fullName evidence="7">Tetraspanin</fullName>
    </recommendedName>
</protein>
<dbReference type="PANTHER" id="PTHR19282:SF44">
    <property type="entry name" value="CD82 ANTIGEN"/>
    <property type="match status" value="1"/>
</dbReference>
<dbReference type="Pfam" id="PF00335">
    <property type="entry name" value="Tetraspanin"/>
    <property type="match status" value="1"/>
</dbReference>
<dbReference type="InterPro" id="IPR008952">
    <property type="entry name" value="Tetraspanin_EC2_sf"/>
</dbReference>
<feature type="transmembrane region" description="Helical" evidence="7">
    <location>
        <begin position="53"/>
        <end position="78"/>
    </location>
</feature>
<evidence type="ECO:0000313" key="9">
    <source>
        <dbReference type="Proteomes" id="UP001557470"/>
    </source>
</evidence>